<evidence type="ECO:0000313" key="3">
    <source>
        <dbReference type="Proteomes" id="UP000537234"/>
    </source>
</evidence>
<reference evidence="2 3" key="1">
    <citation type="submission" date="2019-09" db="EMBL/GenBank/DDBJ databases">
        <title>Bird 10,000 Genomes (B10K) Project - Family phase.</title>
        <authorList>
            <person name="Zhang G."/>
        </authorList>
    </citation>
    <scope>NUCLEOTIDE SEQUENCE [LARGE SCALE GENOMIC DNA]</scope>
    <source>
        <strain evidence="2">B10K-DU-001-48</strain>
        <tissue evidence="2">Muscle</tissue>
    </source>
</reference>
<dbReference type="Pfam" id="PF07731">
    <property type="entry name" value="Cu-oxidase_2"/>
    <property type="match status" value="1"/>
</dbReference>
<sequence>VRPGETFTYKWRVPENGGPTESDPPCLTYLYYSATDAVKDTNSGLVGPLLVCRKNTLNHDGTQVPNVNICLEFYLLFSIFDENDSWYLNKNIEAFTGDPSKVDEHNADFMESNKMHAVNGYLYGNLPGLTMCKNDRVSWHLIGLGSHYDMHGVHFQGNTTDKDHRGDVYDLFPGTFQTVELVAENPGTWLLHCHVADHIHA</sequence>
<proteinExistence type="predicted"/>
<feature type="domain" description="Plastocyanin-like" evidence="1">
    <location>
        <begin position="117"/>
        <end position="199"/>
    </location>
</feature>
<dbReference type="Proteomes" id="UP000537234">
    <property type="component" value="Unassembled WGS sequence"/>
</dbReference>
<dbReference type="Gene3D" id="2.60.40.420">
    <property type="entry name" value="Cupredoxins - blue copper proteins"/>
    <property type="match status" value="1"/>
</dbReference>
<dbReference type="GO" id="GO:0016491">
    <property type="term" value="F:oxidoreductase activity"/>
    <property type="evidence" value="ECO:0007669"/>
    <property type="project" value="InterPro"/>
</dbReference>
<dbReference type="EMBL" id="VXAD01009139">
    <property type="protein sequence ID" value="NXJ26160.1"/>
    <property type="molecule type" value="Genomic_DNA"/>
</dbReference>
<dbReference type="InterPro" id="IPR008972">
    <property type="entry name" value="Cupredoxin"/>
</dbReference>
<feature type="non-terminal residue" evidence="2">
    <location>
        <position position="201"/>
    </location>
</feature>
<name>A0A7K9ZXB8_9CORV</name>
<evidence type="ECO:0000313" key="2">
    <source>
        <dbReference type="EMBL" id="NXJ26160.1"/>
    </source>
</evidence>
<keyword evidence="3" id="KW-1185">Reference proteome</keyword>
<organism evidence="2 3">
    <name type="scientific">Dicrurus megarhynchus</name>
    <dbReference type="NCBI Taxonomy" id="450177"/>
    <lineage>
        <taxon>Eukaryota</taxon>
        <taxon>Metazoa</taxon>
        <taxon>Chordata</taxon>
        <taxon>Craniata</taxon>
        <taxon>Vertebrata</taxon>
        <taxon>Euteleostomi</taxon>
        <taxon>Archelosauria</taxon>
        <taxon>Archosauria</taxon>
        <taxon>Dinosauria</taxon>
        <taxon>Saurischia</taxon>
        <taxon>Theropoda</taxon>
        <taxon>Coelurosauria</taxon>
        <taxon>Aves</taxon>
        <taxon>Neognathae</taxon>
        <taxon>Neoaves</taxon>
        <taxon>Telluraves</taxon>
        <taxon>Australaves</taxon>
        <taxon>Passeriformes</taxon>
        <taxon>Corvoidea</taxon>
        <taxon>Dicruridae</taxon>
        <taxon>Dicrurus</taxon>
    </lineage>
</organism>
<dbReference type="AlphaFoldDB" id="A0A7K9ZXB8"/>
<protein>
    <submittedName>
        <fullName evidence="2">CERU protein</fullName>
    </submittedName>
</protein>
<dbReference type="InterPro" id="IPR011706">
    <property type="entry name" value="Cu-oxidase_C"/>
</dbReference>
<accession>A0A7K9ZXB8</accession>
<evidence type="ECO:0000259" key="1">
    <source>
        <dbReference type="Pfam" id="PF07731"/>
    </source>
</evidence>
<dbReference type="GO" id="GO:0005507">
    <property type="term" value="F:copper ion binding"/>
    <property type="evidence" value="ECO:0007669"/>
    <property type="project" value="InterPro"/>
</dbReference>
<dbReference type="CDD" id="cd04200">
    <property type="entry name" value="CuRO_2_ceruloplasmin_like"/>
    <property type="match status" value="1"/>
</dbReference>
<dbReference type="SUPFAM" id="SSF49503">
    <property type="entry name" value="Cupredoxins"/>
    <property type="match status" value="2"/>
</dbReference>
<gene>
    <name evidence="2" type="primary">Cp_0</name>
    <name evidence="2" type="ORF">DICMEG_R00493</name>
</gene>
<comment type="caution">
    <text evidence="2">The sequence shown here is derived from an EMBL/GenBank/DDBJ whole genome shotgun (WGS) entry which is preliminary data.</text>
</comment>
<feature type="non-terminal residue" evidence="2">
    <location>
        <position position="1"/>
    </location>
</feature>